<reference evidence="4 5" key="1">
    <citation type="journal article" date="2016" name="Int. J. Syst. Evol. Microbiol.">
        <title>Chitinibacter fontanus sp. nov., isolated from a spring.</title>
        <authorList>
            <person name="Sheu S.Y."/>
            <person name="Li Y.S."/>
            <person name="Young C.C."/>
            <person name="Chen W.M."/>
        </authorList>
    </citation>
    <scope>NUCLEOTIDE SEQUENCE [LARGE SCALE GENOMIC DNA]</scope>
    <source>
        <strain evidence="4 5">STM-7</strain>
    </source>
</reference>
<evidence type="ECO:0000256" key="2">
    <source>
        <dbReference type="SAM" id="Phobius"/>
    </source>
</evidence>
<dbReference type="RefSeq" id="WP_180308133.1">
    <property type="nucleotide sequence ID" value="NZ_CP058952.1"/>
</dbReference>
<name>A0A7D5Z5U6_9NEIS</name>
<feature type="coiled-coil region" evidence="1">
    <location>
        <begin position="31"/>
        <end position="63"/>
    </location>
</feature>
<evidence type="ECO:0000313" key="4">
    <source>
        <dbReference type="EMBL" id="QLI81002.1"/>
    </source>
</evidence>
<sequence length="282" mass="29454">MPPLRMLWLRLLLLSCGLILASITLAAPVAIPELRTQVTDLSNTLSQSEQQQLEEKLHALEQAKGSQLAVLIVPTTGEETIEQYGIRVVEKWQLGRKGVDDGVLLLIAKNDRTVRIEVGRGLEGVLPDVVASRIIREIMVPAFKTGDWAGGIQAGVAKMSALIQGEALPAPTDQRMAQQSSDNELPFILLVPLLIFGGFLRHVLGFLASFILTSLIASLGLIYFGLSIPIALGIGAVLGLIVSSKSGGVISSGQGHWGGGSSGGGFSGGGGGFGGGGASGRW</sequence>
<accession>A0A7D5Z5U6</accession>
<keyword evidence="1" id="KW-0175">Coiled coil</keyword>
<keyword evidence="2" id="KW-0812">Transmembrane</keyword>
<evidence type="ECO:0000259" key="3">
    <source>
        <dbReference type="Pfam" id="PF04536"/>
    </source>
</evidence>
<proteinExistence type="predicted"/>
<protein>
    <submittedName>
        <fullName evidence="4">YgcG family protein</fullName>
    </submittedName>
</protein>
<dbReference type="Proteomes" id="UP000510822">
    <property type="component" value="Chromosome"/>
</dbReference>
<feature type="domain" description="TPM" evidence="3">
    <location>
        <begin position="38"/>
        <end position="161"/>
    </location>
</feature>
<feature type="transmembrane region" description="Helical" evidence="2">
    <location>
        <begin position="219"/>
        <end position="242"/>
    </location>
</feature>
<keyword evidence="5" id="KW-1185">Reference proteome</keyword>
<dbReference type="Gene3D" id="3.10.310.50">
    <property type="match status" value="1"/>
</dbReference>
<dbReference type="AlphaFoldDB" id="A0A7D5Z5U6"/>
<evidence type="ECO:0000256" key="1">
    <source>
        <dbReference type="SAM" id="Coils"/>
    </source>
</evidence>
<evidence type="ECO:0000313" key="5">
    <source>
        <dbReference type="Proteomes" id="UP000510822"/>
    </source>
</evidence>
<keyword evidence="2" id="KW-1133">Transmembrane helix</keyword>
<dbReference type="EMBL" id="CP058952">
    <property type="protein sequence ID" value="QLI81002.1"/>
    <property type="molecule type" value="Genomic_DNA"/>
</dbReference>
<dbReference type="PANTHER" id="PTHR30373:SF2">
    <property type="entry name" value="UPF0603 PROTEIN YGCG"/>
    <property type="match status" value="1"/>
</dbReference>
<dbReference type="PANTHER" id="PTHR30373">
    <property type="entry name" value="UPF0603 PROTEIN YGCG"/>
    <property type="match status" value="1"/>
</dbReference>
<dbReference type="Pfam" id="PF04536">
    <property type="entry name" value="TPM_phosphatase"/>
    <property type="match status" value="1"/>
</dbReference>
<feature type="transmembrane region" description="Helical" evidence="2">
    <location>
        <begin position="185"/>
        <end position="212"/>
    </location>
</feature>
<keyword evidence="2" id="KW-0472">Membrane</keyword>
<gene>
    <name evidence="4" type="ORF">HZU75_05390</name>
</gene>
<dbReference type="InterPro" id="IPR007621">
    <property type="entry name" value="TPM_dom"/>
</dbReference>
<organism evidence="4 5">
    <name type="scientific">Chitinibacter fontanus</name>
    <dbReference type="NCBI Taxonomy" id="1737446"/>
    <lineage>
        <taxon>Bacteria</taxon>
        <taxon>Pseudomonadati</taxon>
        <taxon>Pseudomonadota</taxon>
        <taxon>Betaproteobacteria</taxon>
        <taxon>Neisseriales</taxon>
        <taxon>Chitinibacteraceae</taxon>
        <taxon>Chitinibacter</taxon>
    </lineage>
</organism>
<dbReference type="KEGG" id="cfon:HZU75_05390"/>